<dbReference type="Gene3D" id="3.40.630.30">
    <property type="match status" value="1"/>
</dbReference>
<keyword evidence="2" id="KW-0012">Acyltransferase</keyword>
<gene>
    <name evidence="4" type="ORF">C7I85_28830</name>
</gene>
<dbReference type="InterPro" id="IPR016181">
    <property type="entry name" value="Acyl_CoA_acyltransferase"/>
</dbReference>
<feature type="domain" description="N-acetyltransferase" evidence="3">
    <location>
        <begin position="3"/>
        <end position="153"/>
    </location>
</feature>
<evidence type="ECO:0000259" key="3">
    <source>
        <dbReference type="PROSITE" id="PS51186"/>
    </source>
</evidence>
<accession>A0A2P7RR01</accession>
<dbReference type="GO" id="GO:0016747">
    <property type="term" value="F:acyltransferase activity, transferring groups other than amino-acyl groups"/>
    <property type="evidence" value="ECO:0007669"/>
    <property type="project" value="InterPro"/>
</dbReference>
<reference evidence="4 5" key="1">
    <citation type="submission" date="2018-03" db="EMBL/GenBank/DDBJ databases">
        <title>The draft genome of Mesorhizobium soli JCM 19897.</title>
        <authorList>
            <person name="Li L."/>
            <person name="Liu L."/>
            <person name="Liang L."/>
            <person name="Wang T."/>
            <person name="Zhang X."/>
        </authorList>
    </citation>
    <scope>NUCLEOTIDE SEQUENCE [LARGE SCALE GENOMIC DNA]</scope>
    <source>
        <strain evidence="4 5">JCM 19897</strain>
    </source>
</reference>
<dbReference type="Pfam" id="PF00583">
    <property type="entry name" value="Acetyltransf_1"/>
    <property type="match status" value="1"/>
</dbReference>
<sequence length="153" mass="16800">MPVRIRPAEPSAAEIAALAKLRHDAFFVGSDRSLEQDRSELESFVRNQGYEIALVAEQDGRLAGTCLFVREEIDPLHDVSPWLAGLVVAPEFRGQGMGRLLVKAVEAHARSVGCERLHLYTSSAEGLYASLGWQVVERVPDGDELSVLMAKDL</sequence>
<dbReference type="RefSeq" id="WP_106727436.1">
    <property type="nucleotide sequence ID" value="NZ_PXYL01000033.1"/>
</dbReference>
<evidence type="ECO:0000256" key="1">
    <source>
        <dbReference type="ARBA" id="ARBA00022679"/>
    </source>
</evidence>
<dbReference type="PANTHER" id="PTHR43877">
    <property type="entry name" value="AMINOALKYLPHOSPHONATE N-ACETYLTRANSFERASE-RELATED-RELATED"/>
    <property type="match status" value="1"/>
</dbReference>
<evidence type="ECO:0000313" key="5">
    <source>
        <dbReference type="Proteomes" id="UP000240653"/>
    </source>
</evidence>
<protein>
    <submittedName>
        <fullName evidence="4">N-acetyltransferase</fullName>
    </submittedName>
</protein>
<dbReference type="AlphaFoldDB" id="A0A2P7RR01"/>
<comment type="caution">
    <text evidence="4">The sequence shown here is derived from an EMBL/GenBank/DDBJ whole genome shotgun (WGS) entry which is preliminary data.</text>
</comment>
<dbReference type="InterPro" id="IPR050832">
    <property type="entry name" value="Bact_Acetyltransf"/>
</dbReference>
<keyword evidence="5" id="KW-1185">Reference proteome</keyword>
<dbReference type="InterPro" id="IPR000182">
    <property type="entry name" value="GNAT_dom"/>
</dbReference>
<dbReference type="OrthoDB" id="9809751at2"/>
<dbReference type="PROSITE" id="PS51186">
    <property type="entry name" value="GNAT"/>
    <property type="match status" value="1"/>
</dbReference>
<dbReference type="CDD" id="cd04301">
    <property type="entry name" value="NAT_SF"/>
    <property type="match status" value="1"/>
</dbReference>
<organism evidence="4 5">
    <name type="scientific">Pseudaminobacter soli</name>
    <name type="common">ex Li et al. 2025</name>
    <dbReference type="NCBI Taxonomy" id="1295366"/>
    <lineage>
        <taxon>Bacteria</taxon>
        <taxon>Pseudomonadati</taxon>
        <taxon>Pseudomonadota</taxon>
        <taxon>Alphaproteobacteria</taxon>
        <taxon>Hyphomicrobiales</taxon>
        <taxon>Phyllobacteriaceae</taxon>
        <taxon>Pseudaminobacter</taxon>
    </lineage>
</organism>
<evidence type="ECO:0000313" key="4">
    <source>
        <dbReference type="EMBL" id="PSJ52642.1"/>
    </source>
</evidence>
<keyword evidence="1 4" id="KW-0808">Transferase</keyword>
<dbReference type="EMBL" id="PXYL01000033">
    <property type="protein sequence ID" value="PSJ52642.1"/>
    <property type="molecule type" value="Genomic_DNA"/>
</dbReference>
<evidence type="ECO:0000256" key="2">
    <source>
        <dbReference type="ARBA" id="ARBA00023315"/>
    </source>
</evidence>
<name>A0A2P7RR01_9HYPH</name>
<dbReference type="Proteomes" id="UP000240653">
    <property type="component" value="Unassembled WGS sequence"/>
</dbReference>
<dbReference type="SUPFAM" id="SSF55729">
    <property type="entry name" value="Acyl-CoA N-acyltransferases (Nat)"/>
    <property type="match status" value="1"/>
</dbReference>
<proteinExistence type="predicted"/>